<dbReference type="OrthoDB" id="49625at2759"/>
<feature type="region of interest" description="Disordered" evidence="1">
    <location>
        <begin position="222"/>
        <end position="445"/>
    </location>
</feature>
<dbReference type="InterPro" id="IPR000014">
    <property type="entry name" value="PAS"/>
</dbReference>
<feature type="compositionally biased region" description="Polar residues" evidence="1">
    <location>
        <begin position="31"/>
        <end position="40"/>
    </location>
</feature>
<feature type="compositionally biased region" description="Polar residues" evidence="1">
    <location>
        <begin position="721"/>
        <end position="731"/>
    </location>
</feature>
<comment type="caution">
    <text evidence="3">The sequence shown here is derived from an EMBL/GenBank/DDBJ whole genome shotgun (WGS) entry which is preliminary data.</text>
</comment>
<feature type="compositionally biased region" description="Basic and acidic residues" evidence="1">
    <location>
        <begin position="268"/>
        <end position="296"/>
    </location>
</feature>
<feature type="region of interest" description="Disordered" evidence="1">
    <location>
        <begin position="573"/>
        <end position="601"/>
    </location>
</feature>
<feature type="compositionally biased region" description="Basic and acidic residues" evidence="1">
    <location>
        <begin position="20"/>
        <end position="30"/>
    </location>
</feature>
<protein>
    <recommendedName>
        <fullName evidence="2">PAS domain-containing protein</fullName>
    </recommendedName>
</protein>
<dbReference type="InParanoid" id="A0A1Z5KHS6"/>
<feature type="compositionally biased region" description="Low complexity" evidence="1">
    <location>
        <begin position="97"/>
        <end position="106"/>
    </location>
</feature>
<dbReference type="PROSITE" id="PS50112">
    <property type="entry name" value="PAS"/>
    <property type="match status" value="1"/>
</dbReference>
<feature type="compositionally biased region" description="Polar residues" evidence="1">
    <location>
        <begin position="374"/>
        <end position="389"/>
    </location>
</feature>
<feature type="compositionally biased region" description="Low complexity" evidence="1">
    <location>
        <begin position="344"/>
        <end position="357"/>
    </location>
</feature>
<feature type="domain" description="PAS" evidence="2">
    <location>
        <begin position="536"/>
        <end position="568"/>
    </location>
</feature>
<dbReference type="EMBL" id="BDSP01000229">
    <property type="protein sequence ID" value="GAX25665.1"/>
    <property type="molecule type" value="Genomic_DNA"/>
</dbReference>
<sequence>MPANETDEAVETINNNGLMKDAEAESKEVASTDSTQSSDGKGSGGYSADYSLSEEDQSSDDTGTKEKPLEATTSVAGLRITDRKVDSVRGDKEDNTSSDSLSSLENSKMHRSSRQRKRTLGHLIKHKNDAIETDDTFAEFLKSLVGQGFLPQLNGMLATSSSHPMDPRIDLSNVQYVPEAEIGAHQNEASANVPVLTEENYLQLMDSVRPFFKVPGVPLSEPLLPKEQKENEGSSSDPVSSEGFTSFFTTTYTGSSNDNTTHSADSSDSNKNHPDFKEKDNTHLSEQLTLKRKDEGGGESSGSSQKRVRIIETARSPRASRDDADNGAELNDPDQIRERIRFLAARANGSTASSTSNSEDHRPVPHSLSRLVTDISSSNRTDSAAGTSESAGNTGSASNQGSSGSGADGKGSSEEGKGSSEEIGKSRGDDAGGSDETPFGEKPYGSAVKAKIDSGHNQKMQSSQGDELREKLIHKKRKRIEMRREYEAQQHFESSESSGYNSESLFRPGKHIHMDQVLQVSNIPRLVIQALSPFLVVHANAAYSRLTGLEAHEVVGKSVNFLLALPESASDELERNAQLDHARPTTQNTPVEPGGPTEPAFAGRATSEMQHKDSGRFETVERLIVSCGFGHIQFINALAVNRHQMVGRNVSFLSQSINDAKENQSEKDVDSKSTNALRNDVVDKQIIPCRTAIAPIVSSQMPAESSAPTDLDTKRRKQHHNSTSENVNAKSITLKDPPGQHRRHHPPQVITHYIIQLERLAAGGVKQLSVDDSISSNSTSVEARLVGLSKTALLQQKDAVVHPIALGDDEASGSTTNQEETIIAIA</sequence>
<feature type="compositionally biased region" description="Basic residues" evidence="1">
    <location>
        <begin position="109"/>
        <end position="119"/>
    </location>
</feature>
<proteinExistence type="predicted"/>
<feature type="region of interest" description="Disordered" evidence="1">
    <location>
        <begin position="1"/>
        <end position="119"/>
    </location>
</feature>
<feature type="compositionally biased region" description="Polar residues" evidence="1">
    <location>
        <begin position="698"/>
        <end position="708"/>
    </location>
</feature>
<feature type="compositionally biased region" description="Basic and acidic residues" evidence="1">
    <location>
        <begin position="411"/>
        <end position="430"/>
    </location>
</feature>
<feature type="region of interest" description="Disordered" evidence="1">
    <location>
        <begin position="698"/>
        <end position="744"/>
    </location>
</feature>
<feature type="compositionally biased region" description="Acidic residues" evidence="1">
    <location>
        <begin position="1"/>
        <end position="10"/>
    </location>
</feature>
<evidence type="ECO:0000256" key="1">
    <source>
        <dbReference type="SAM" id="MobiDB-lite"/>
    </source>
</evidence>
<gene>
    <name evidence="3" type="ORF">FisN_15Lh034</name>
</gene>
<evidence type="ECO:0000313" key="3">
    <source>
        <dbReference type="EMBL" id="GAX25665.1"/>
    </source>
</evidence>
<dbReference type="Proteomes" id="UP000198406">
    <property type="component" value="Unassembled WGS sequence"/>
</dbReference>
<feature type="compositionally biased region" description="Basic and acidic residues" evidence="1">
    <location>
        <begin position="573"/>
        <end position="583"/>
    </location>
</feature>
<feature type="compositionally biased region" description="Basic and acidic residues" evidence="1">
    <location>
        <begin position="80"/>
        <end position="95"/>
    </location>
</feature>
<reference evidence="3 4" key="1">
    <citation type="journal article" date="2015" name="Plant Cell">
        <title>Oil accumulation by the oleaginous diatom Fistulifera solaris as revealed by the genome and transcriptome.</title>
        <authorList>
            <person name="Tanaka T."/>
            <person name="Maeda Y."/>
            <person name="Veluchamy A."/>
            <person name="Tanaka M."/>
            <person name="Abida H."/>
            <person name="Marechal E."/>
            <person name="Bowler C."/>
            <person name="Muto M."/>
            <person name="Sunaga Y."/>
            <person name="Tanaka M."/>
            <person name="Yoshino T."/>
            <person name="Taniguchi T."/>
            <person name="Fukuda Y."/>
            <person name="Nemoto M."/>
            <person name="Matsumoto M."/>
            <person name="Wong P.S."/>
            <person name="Aburatani S."/>
            <person name="Fujibuchi W."/>
        </authorList>
    </citation>
    <scope>NUCLEOTIDE SEQUENCE [LARGE SCALE GENOMIC DNA]</scope>
    <source>
        <strain evidence="3 4">JPCC DA0580</strain>
    </source>
</reference>
<evidence type="ECO:0000259" key="2">
    <source>
        <dbReference type="PROSITE" id="PS50112"/>
    </source>
</evidence>
<organism evidence="3 4">
    <name type="scientific">Fistulifera solaris</name>
    <name type="common">Oleaginous diatom</name>
    <dbReference type="NCBI Taxonomy" id="1519565"/>
    <lineage>
        <taxon>Eukaryota</taxon>
        <taxon>Sar</taxon>
        <taxon>Stramenopiles</taxon>
        <taxon>Ochrophyta</taxon>
        <taxon>Bacillariophyta</taxon>
        <taxon>Bacillariophyceae</taxon>
        <taxon>Bacillariophycidae</taxon>
        <taxon>Naviculales</taxon>
        <taxon>Naviculaceae</taxon>
        <taxon>Fistulifera</taxon>
    </lineage>
</organism>
<feature type="compositionally biased region" description="Low complexity" evidence="1">
    <location>
        <begin position="390"/>
        <end position="402"/>
    </location>
</feature>
<keyword evidence="4" id="KW-1185">Reference proteome</keyword>
<name>A0A1Z5KHS6_FISSO</name>
<accession>A0A1Z5KHS6</accession>
<evidence type="ECO:0000313" key="4">
    <source>
        <dbReference type="Proteomes" id="UP000198406"/>
    </source>
</evidence>
<feature type="compositionally biased region" description="Low complexity" evidence="1">
    <location>
        <begin position="240"/>
        <end position="256"/>
    </location>
</feature>
<dbReference type="AlphaFoldDB" id="A0A1Z5KHS6"/>
<feature type="compositionally biased region" description="Polar residues" evidence="1">
    <location>
        <begin position="257"/>
        <end position="267"/>
    </location>
</feature>